<dbReference type="PANTHER" id="PTHR40940">
    <property type="entry name" value="PROTEIN BATD-RELATED"/>
    <property type="match status" value="1"/>
</dbReference>
<dbReference type="RefSeq" id="WP_204637255.1">
    <property type="nucleotide sequence ID" value="NZ_JADIKC010000007.1"/>
</dbReference>
<evidence type="ECO:0000313" key="4">
    <source>
        <dbReference type="EMBL" id="MBM7122830.1"/>
    </source>
</evidence>
<evidence type="ECO:0000256" key="1">
    <source>
        <dbReference type="SAM" id="Phobius"/>
    </source>
</evidence>
<organism evidence="4 5">
    <name type="scientific">Dyella kyungheensis</name>
    <dbReference type="NCBI Taxonomy" id="1242174"/>
    <lineage>
        <taxon>Bacteria</taxon>
        <taxon>Pseudomonadati</taxon>
        <taxon>Pseudomonadota</taxon>
        <taxon>Gammaproteobacteria</taxon>
        <taxon>Lysobacterales</taxon>
        <taxon>Rhodanobacteraceae</taxon>
        <taxon>Dyella</taxon>
    </lineage>
</organism>
<name>A0ABS2JWX5_9GAMM</name>
<dbReference type="Pfam" id="PF13584">
    <property type="entry name" value="BatD"/>
    <property type="match status" value="1"/>
</dbReference>
<dbReference type="Proteomes" id="UP001430065">
    <property type="component" value="Unassembled WGS sequence"/>
</dbReference>
<comment type="caution">
    <text evidence="4">The sequence shown here is derived from an EMBL/GenBank/DDBJ whole genome shotgun (WGS) entry which is preliminary data.</text>
</comment>
<gene>
    <name evidence="4" type="ORF">ISP20_16810</name>
</gene>
<dbReference type="Pfam" id="PF25607">
    <property type="entry name" value="DUF7939"/>
    <property type="match status" value="1"/>
</dbReference>
<evidence type="ECO:0000256" key="2">
    <source>
        <dbReference type="SAM" id="SignalP"/>
    </source>
</evidence>
<protein>
    <submittedName>
        <fullName evidence="4">Protein BatD</fullName>
    </submittedName>
</protein>
<evidence type="ECO:0000259" key="3">
    <source>
        <dbReference type="Pfam" id="PF25607"/>
    </source>
</evidence>
<reference evidence="4 5" key="1">
    <citation type="submission" date="2020-10" db="EMBL/GenBank/DDBJ databases">
        <title>Phylogeny of dyella-like bacteria.</title>
        <authorList>
            <person name="Fu J."/>
        </authorList>
    </citation>
    <scope>NUCLEOTIDE SEQUENCE [LARGE SCALE GENOMIC DNA]</scope>
    <source>
        <strain evidence="4 5">THG-B117</strain>
    </source>
</reference>
<sequence length="569" mass="59765">MKSRYLILLSFCLACAWPLLSLAADVTATLDRNRVELGETVTLNLRASSGAMAATPDLSALSQDFAVLGSSSNTSLSIINGQRSLQVTVGVALRPLHVGTLHIPALSFAGGTTAPVDVEVLPPDTAAAAEGRKDVFLEATIDPASAYVGQQVVYTLRLFYATDLTSGALEDPQLPGMDFPRLGGEINYQAERGGRRYNVIERRYAATSQRVGHLQIPSVAFQGESVDMANPDAFFGNGTPITASSPTVAFDVRPAPAQAAQGAWLPARSLNLTLDGGPSHGDLHVGEPLNLVMNVQAVGLPYEALPSLSLPSLDGATVYPDKPVNGSRVEGQWLVGRRQQSFAVVPNRPGTLTIPETTLTWWNVLENHAETARVPARTFTVMGAAGAPAAPPAAVPQADAAAVVHPSASTAPLAVSGGGWWRTVALVSLALWVLSVLAWMLWRRRSNKTAGAAPSPAAAQGSPSRLRAAFLVQARGSDAPGQAAALLAWAQAERPSLRNLGELAQALSAGPQREAIEALQRKRYAGADEPGLGSRLAAAFRDDGFAWQPATGSADASPLPPLYPFSLRR</sequence>
<feature type="chain" id="PRO_5046816708" evidence="2">
    <location>
        <begin position="24"/>
        <end position="569"/>
    </location>
</feature>
<proteinExistence type="predicted"/>
<dbReference type="InterPro" id="IPR057699">
    <property type="entry name" value="DUF7939"/>
</dbReference>
<dbReference type="EMBL" id="JADIKC010000007">
    <property type="protein sequence ID" value="MBM7122830.1"/>
    <property type="molecule type" value="Genomic_DNA"/>
</dbReference>
<evidence type="ECO:0000313" key="5">
    <source>
        <dbReference type="Proteomes" id="UP001430065"/>
    </source>
</evidence>
<keyword evidence="5" id="KW-1185">Reference proteome</keyword>
<keyword evidence="1" id="KW-1133">Transmembrane helix</keyword>
<feature type="transmembrane region" description="Helical" evidence="1">
    <location>
        <begin position="419"/>
        <end position="442"/>
    </location>
</feature>
<keyword evidence="2" id="KW-0732">Signal</keyword>
<feature type="signal peptide" evidence="2">
    <location>
        <begin position="1"/>
        <end position="23"/>
    </location>
</feature>
<feature type="domain" description="DUF7939" evidence="3">
    <location>
        <begin position="474"/>
        <end position="541"/>
    </location>
</feature>
<keyword evidence="1" id="KW-0472">Membrane</keyword>
<dbReference type="InterPro" id="IPR025738">
    <property type="entry name" value="BatD"/>
</dbReference>
<accession>A0ABS2JWX5</accession>
<dbReference type="PANTHER" id="PTHR40940:SF1">
    <property type="entry name" value="PROTEIN BATD"/>
    <property type="match status" value="1"/>
</dbReference>
<keyword evidence="1" id="KW-0812">Transmembrane</keyword>